<dbReference type="PANTHER" id="PTHR43135">
    <property type="entry name" value="ALPHA-D-RIBOSE 1-METHYLPHOSPHONATE 5-TRIPHOSPHATE DIPHOSPHATASE"/>
    <property type="match status" value="1"/>
</dbReference>
<dbReference type="Gene3D" id="3.30.110.90">
    <property type="entry name" value="Amidohydrolase"/>
    <property type="match status" value="1"/>
</dbReference>
<dbReference type="InterPro" id="IPR051781">
    <property type="entry name" value="Metallo-dep_Hydrolase"/>
</dbReference>
<evidence type="ECO:0000313" key="3">
    <source>
        <dbReference type="Proteomes" id="UP001165366"/>
    </source>
</evidence>
<dbReference type="InterPro" id="IPR032466">
    <property type="entry name" value="Metal_Hydrolase"/>
</dbReference>
<dbReference type="InterPro" id="IPR011059">
    <property type="entry name" value="Metal-dep_hydrolase_composite"/>
</dbReference>
<name>A0ABS9KFM1_9BACT</name>
<comment type="caution">
    <text evidence="2">The sequence shown here is derived from an EMBL/GenBank/DDBJ whole genome shotgun (WGS) entry which is preliminary data.</text>
</comment>
<dbReference type="Gene3D" id="3.40.50.10910">
    <property type="entry name" value="Amidohydrolase"/>
    <property type="match status" value="1"/>
</dbReference>
<feature type="domain" description="Amidohydrolase-related" evidence="1">
    <location>
        <begin position="365"/>
        <end position="434"/>
    </location>
</feature>
<evidence type="ECO:0000313" key="2">
    <source>
        <dbReference type="EMBL" id="MCG2589654.1"/>
    </source>
</evidence>
<dbReference type="InterPro" id="IPR006680">
    <property type="entry name" value="Amidohydro-rel"/>
</dbReference>
<sequence length="450" mass="50162">MSNKSKIFMIAGIIFFLVVPALMSQPLVIKDVQVLTMENDQIQGNQTIIIENGEIQWIGPDSEADYASNSMIIEGDYYVLPGLAEMHAHIPSSGQGREAMENTLALYLTQGLTTIRGMLGDRAHLELREEAENSDFLSPRIFTSGPSFNGNSATDPETTRQMVRDQAEAGYDLLKLHPGITLENFNGLADEANEQGIEFSGHISEGIGLEHSLEAGQKTIEHFDKYMEFLTGDAEKESASVIYFGYEETPRVDLSFIDEAARITNEADAWVVPTNTLLENVFNPDLTVGEMQDWPGMEYLPDDLVNGWSNFVRSTRNSPDYNEEQAREYLDIRKQLTLALYEHGNRLLLGADAPQIFNPPGFAAHRELELMQESGLTPFEALQTGTINVGRYLGEEDTVGKVAEGYRADLILLDSNPLNSIPFQDHIQGVIYRGNYLDRAELNSILEGLR</sequence>
<dbReference type="PANTHER" id="PTHR43135:SF3">
    <property type="entry name" value="ALPHA-D-RIBOSE 1-METHYLPHOSPHONATE 5-TRIPHOSPHATE DIPHOSPHATASE"/>
    <property type="match status" value="1"/>
</dbReference>
<dbReference type="Gene3D" id="2.30.40.10">
    <property type="entry name" value="Urease, subunit C, domain 1"/>
    <property type="match status" value="1"/>
</dbReference>
<reference evidence="2" key="1">
    <citation type="submission" date="2022-01" db="EMBL/GenBank/DDBJ databases">
        <authorList>
            <person name="Wang Y."/>
        </authorList>
    </citation>
    <scope>NUCLEOTIDE SEQUENCE</scope>
    <source>
        <strain evidence="2">WB101</strain>
    </source>
</reference>
<accession>A0ABS9KFM1</accession>
<dbReference type="SUPFAM" id="SSF51338">
    <property type="entry name" value="Composite domain of metallo-dependent hydrolases"/>
    <property type="match status" value="1"/>
</dbReference>
<dbReference type="SUPFAM" id="SSF51556">
    <property type="entry name" value="Metallo-dependent hydrolases"/>
    <property type="match status" value="1"/>
</dbReference>
<dbReference type="RefSeq" id="WP_237855014.1">
    <property type="nucleotide sequence ID" value="NZ_JAKLWS010000019.1"/>
</dbReference>
<keyword evidence="3" id="KW-1185">Reference proteome</keyword>
<organism evidence="2 3">
    <name type="scientific">Rhodohalobacter sulfatireducens</name>
    <dbReference type="NCBI Taxonomy" id="2911366"/>
    <lineage>
        <taxon>Bacteria</taxon>
        <taxon>Pseudomonadati</taxon>
        <taxon>Balneolota</taxon>
        <taxon>Balneolia</taxon>
        <taxon>Balneolales</taxon>
        <taxon>Balneolaceae</taxon>
        <taxon>Rhodohalobacter</taxon>
    </lineage>
</organism>
<dbReference type="Proteomes" id="UP001165366">
    <property type="component" value="Unassembled WGS sequence"/>
</dbReference>
<reference evidence="2" key="2">
    <citation type="submission" date="2024-05" db="EMBL/GenBank/DDBJ databases">
        <title>Rhodohalobacter halophilus gen. nov., sp. nov., a moderately halophilic member of the family Balneolaceae.</title>
        <authorList>
            <person name="Xia J."/>
        </authorList>
    </citation>
    <scope>NUCLEOTIDE SEQUENCE</scope>
    <source>
        <strain evidence="2">WB101</strain>
    </source>
</reference>
<dbReference type="Pfam" id="PF01979">
    <property type="entry name" value="Amidohydro_1"/>
    <property type="match status" value="2"/>
</dbReference>
<proteinExistence type="predicted"/>
<evidence type="ECO:0000259" key="1">
    <source>
        <dbReference type="Pfam" id="PF01979"/>
    </source>
</evidence>
<dbReference type="EMBL" id="JAKLWS010000019">
    <property type="protein sequence ID" value="MCG2589654.1"/>
    <property type="molecule type" value="Genomic_DNA"/>
</dbReference>
<dbReference type="Gene3D" id="1.20.58.520">
    <property type="entry name" value="Amidohydrolase"/>
    <property type="match status" value="1"/>
</dbReference>
<protein>
    <submittedName>
        <fullName evidence="2">Amidohydrolase family protein</fullName>
    </submittedName>
</protein>
<feature type="domain" description="Amidohydrolase-related" evidence="1">
    <location>
        <begin position="78"/>
        <end position="228"/>
    </location>
</feature>
<gene>
    <name evidence="2" type="ORF">L6773_13830</name>
</gene>